<dbReference type="OrthoDB" id="121322at2"/>
<gene>
    <name evidence="1" type="ORF">ACPOL_4309</name>
</gene>
<protein>
    <submittedName>
        <fullName evidence="1">Uncharacterized protein</fullName>
    </submittedName>
</protein>
<reference evidence="1 2" key="1">
    <citation type="journal article" date="2018" name="Front. Microbiol.">
        <title>Hydrolytic Capabilities as a Key to Environmental Success: Chitinolytic and Cellulolytic Acidobacteria From Acidic Sub-arctic Soils and Boreal Peatlands.</title>
        <authorList>
            <person name="Belova S.E."/>
            <person name="Ravin N.V."/>
            <person name="Pankratov T.A."/>
            <person name="Rakitin A.L."/>
            <person name="Ivanova A.A."/>
            <person name="Beletsky A.V."/>
            <person name="Mardanov A.V."/>
            <person name="Sinninghe Damste J.S."/>
            <person name="Dedysh S.N."/>
        </authorList>
    </citation>
    <scope>NUCLEOTIDE SEQUENCE [LARGE SCALE GENOMIC DNA]</scope>
    <source>
        <strain evidence="1 2">SBC82</strain>
    </source>
</reference>
<dbReference type="Proteomes" id="UP000253606">
    <property type="component" value="Chromosome"/>
</dbReference>
<evidence type="ECO:0000313" key="2">
    <source>
        <dbReference type="Proteomes" id="UP000253606"/>
    </source>
</evidence>
<name>A0A2Z5G453_9BACT</name>
<organism evidence="1 2">
    <name type="scientific">Acidisarcina polymorpha</name>
    <dbReference type="NCBI Taxonomy" id="2211140"/>
    <lineage>
        <taxon>Bacteria</taxon>
        <taxon>Pseudomonadati</taxon>
        <taxon>Acidobacteriota</taxon>
        <taxon>Terriglobia</taxon>
        <taxon>Terriglobales</taxon>
        <taxon>Acidobacteriaceae</taxon>
        <taxon>Acidisarcina</taxon>
    </lineage>
</organism>
<proteinExistence type="predicted"/>
<accession>A0A2Z5G453</accession>
<keyword evidence="2" id="KW-1185">Reference proteome</keyword>
<evidence type="ECO:0000313" key="1">
    <source>
        <dbReference type="EMBL" id="AXC13584.1"/>
    </source>
</evidence>
<dbReference type="AlphaFoldDB" id="A0A2Z5G453"/>
<dbReference type="EMBL" id="CP030840">
    <property type="protein sequence ID" value="AXC13584.1"/>
    <property type="molecule type" value="Genomic_DNA"/>
</dbReference>
<sequence length="145" mass="15412">MSADLSVRIYSPIAQRAADALLRSLGGFSVGLQMPVYAAAGDAAQIGITPQTYQQLPLSPAIFRRVRIPMLEGEPEKFELSISASAIQALVGALQLSSADALFTQAAGVTVNGKLFMIEAVTAPEVFGQAYLYRLQLREALAQAL</sequence>
<dbReference type="RefSeq" id="WP_114208540.1">
    <property type="nucleotide sequence ID" value="NZ_CP030840.1"/>
</dbReference>
<dbReference type="KEGG" id="abas:ACPOL_4309"/>